<reference evidence="3 4" key="2">
    <citation type="journal article" date="2013" name="PLoS ONE">
        <title>INDIGO - INtegrated Data Warehouse of MIcrobial GenOmes with Examples from the Red Sea Extremophiles.</title>
        <authorList>
            <person name="Alam I."/>
            <person name="Antunes A."/>
            <person name="Kamau A.A."/>
            <person name="Ba Alawi W."/>
            <person name="Kalkatawi M."/>
            <person name="Stingl U."/>
            <person name="Bajic V.B."/>
        </authorList>
    </citation>
    <scope>NUCLEOTIDE SEQUENCE [LARGE SCALE GENOMIC DNA]</scope>
    <source>
        <strain evidence="3 4">SSD-17B</strain>
    </source>
</reference>
<dbReference type="EMBL" id="AFNU02000006">
    <property type="protein sequence ID" value="ERJ11955.1"/>
    <property type="molecule type" value="Genomic_DNA"/>
</dbReference>
<name>F7Q2K1_9MOLU</name>
<dbReference type="PANTHER" id="PTHR43736">
    <property type="entry name" value="ADP-RIBOSE PYROPHOSPHATASE"/>
    <property type="match status" value="1"/>
</dbReference>
<dbReference type="EC" id="3.6.1.22" evidence="3"/>
<dbReference type="PANTHER" id="PTHR43736:SF1">
    <property type="entry name" value="DIHYDRONEOPTERIN TRIPHOSPHATE DIPHOSPHATASE"/>
    <property type="match status" value="1"/>
</dbReference>
<dbReference type="GO" id="GO:0016787">
    <property type="term" value="F:hydrolase activity"/>
    <property type="evidence" value="ECO:0007669"/>
    <property type="project" value="UniProtKB-KW"/>
</dbReference>
<dbReference type="InParanoid" id="F7Q2K1"/>
<dbReference type="SUPFAM" id="SSF55811">
    <property type="entry name" value="Nudix"/>
    <property type="match status" value="1"/>
</dbReference>
<dbReference type="CDD" id="cd02883">
    <property type="entry name" value="NUDIX_Hydrolase"/>
    <property type="match status" value="1"/>
</dbReference>
<evidence type="ECO:0000259" key="2">
    <source>
        <dbReference type="PROSITE" id="PS51462"/>
    </source>
</evidence>
<accession>F7Q2K1</accession>
<dbReference type="STRING" id="1033810.HLPCO_001869"/>
<keyword evidence="3" id="KW-0378">Hydrolase</keyword>
<dbReference type="Pfam" id="PF00293">
    <property type="entry name" value="NUDIX"/>
    <property type="match status" value="1"/>
</dbReference>
<dbReference type="RefSeq" id="WP_008827169.1">
    <property type="nucleotide sequence ID" value="NZ_AFNU02000006.1"/>
</dbReference>
<dbReference type="eggNOG" id="COG1051">
    <property type="taxonomic scope" value="Bacteria"/>
</dbReference>
<gene>
    <name evidence="3" type="primary">nudG</name>
    <name evidence="3" type="ORF">HLPCO_001869</name>
</gene>
<dbReference type="Proteomes" id="UP000005707">
    <property type="component" value="Unassembled WGS sequence"/>
</dbReference>
<keyword evidence="4" id="KW-1185">Reference proteome</keyword>
<dbReference type="InterPro" id="IPR015797">
    <property type="entry name" value="NUDIX_hydrolase-like_dom_sf"/>
</dbReference>
<evidence type="ECO:0000313" key="3">
    <source>
        <dbReference type="EMBL" id="ERJ11955.1"/>
    </source>
</evidence>
<sequence length="145" mass="16289">MSDIWYMVNVEAAIYKADKWLIIQRGLNEDHAPGMLSLVGGKVENAGIDQNILEKTLVREVREEVLLEIQNLNYLESKSFKTDDGKLVVDIVLTCEHKSGTATPVSKNEVEAVVWMTADEIIACDQVPGYLKETIKRADKIRLSL</sequence>
<dbReference type="PROSITE" id="PS51462">
    <property type="entry name" value="NUDIX"/>
    <property type="match status" value="1"/>
</dbReference>
<dbReference type="AlphaFoldDB" id="F7Q2K1"/>
<proteinExistence type="inferred from homology"/>
<dbReference type="InterPro" id="IPR000086">
    <property type="entry name" value="NUDIX_hydrolase_dom"/>
</dbReference>
<comment type="caution">
    <text evidence="3">The sequence shown here is derived from an EMBL/GenBank/DDBJ whole genome shotgun (WGS) entry which is preliminary data.</text>
</comment>
<organism evidence="3 4">
    <name type="scientific">Haloplasma contractile SSD-17B</name>
    <dbReference type="NCBI Taxonomy" id="1033810"/>
    <lineage>
        <taxon>Bacteria</taxon>
        <taxon>Bacillati</taxon>
        <taxon>Mycoplasmatota</taxon>
        <taxon>Mollicutes</taxon>
        <taxon>Haloplasmatales</taxon>
        <taxon>Haloplasmataceae</taxon>
        <taxon>Haloplasma</taxon>
    </lineage>
</organism>
<protein>
    <submittedName>
        <fullName evidence="3">CTP pyrophosphohydrolase protein</fullName>
        <ecNumber evidence="3">3.6.1.22</ecNumber>
    </submittedName>
</protein>
<feature type="domain" description="Nudix hydrolase" evidence="2">
    <location>
        <begin position="5"/>
        <end position="139"/>
    </location>
</feature>
<evidence type="ECO:0000313" key="4">
    <source>
        <dbReference type="Proteomes" id="UP000005707"/>
    </source>
</evidence>
<evidence type="ECO:0000256" key="1">
    <source>
        <dbReference type="ARBA" id="ARBA00005582"/>
    </source>
</evidence>
<comment type="similarity">
    <text evidence="1">Belongs to the Nudix hydrolase family.</text>
</comment>
<reference evidence="3 4" key="1">
    <citation type="journal article" date="2011" name="J. Bacteriol.">
        <title>Genome sequence of Haloplasma contractile, an unusual contractile bacterium from a deep-sea anoxic brine lake.</title>
        <authorList>
            <person name="Antunes A."/>
            <person name="Alam I."/>
            <person name="El Dorry H."/>
            <person name="Siam R."/>
            <person name="Robertson A."/>
            <person name="Bajic V.B."/>
            <person name="Stingl U."/>
        </authorList>
    </citation>
    <scope>NUCLEOTIDE SEQUENCE [LARGE SCALE GENOMIC DNA]</scope>
    <source>
        <strain evidence="3 4">SSD-17B</strain>
    </source>
</reference>
<dbReference type="Gene3D" id="3.90.79.10">
    <property type="entry name" value="Nucleoside Triphosphate Pyrophosphohydrolase"/>
    <property type="match status" value="1"/>
</dbReference>